<evidence type="ECO:0000313" key="1">
    <source>
        <dbReference type="EMBL" id="GAA3921387.1"/>
    </source>
</evidence>
<sequence>MNPEHKIMKKLSLLCAVTLIVGCSSKPGGNIIIDDKNIDQTAYESDLNECAKFADQVDTSGQVASSAGVGAIVGGVVGLIFGDTQSIINSAAAGGIISGAGGGAQAQQEKNRVVRNCLVSRGYNVLN</sequence>
<accession>A0ABP7MFU9</accession>
<dbReference type="EMBL" id="BAABBN010000004">
    <property type="protein sequence ID" value="GAA3921387.1"/>
    <property type="molecule type" value="Genomic_DNA"/>
</dbReference>
<name>A0ABP7MFU9_9GAMM</name>
<gene>
    <name evidence="1" type="ORF">GCM10022277_16530</name>
</gene>
<organism evidence="1 2">
    <name type="scientific">Litoribacillus peritrichatus</name>
    <dbReference type="NCBI Taxonomy" id="718191"/>
    <lineage>
        <taxon>Bacteria</taxon>
        <taxon>Pseudomonadati</taxon>
        <taxon>Pseudomonadota</taxon>
        <taxon>Gammaproteobacteria</taxon>
        <taxon>Oceanospirillales</taxon>
        <taxon>Oceanospirillaceae</taxon>
        <taxon>Litoribacillus</taxon>
    </lineage>
</organism>
<evidence type="ECO:0000313" key="2">
    <source>
        <dbReference type="Proteomes" id="UP001501565"/>
    </source>
</evidence>
<reference evidence="2" key="1">
    <citation type="journal article" date="2019" name="Int. J. Syst. Evol. Microbiol.">
        <title>The Global Catalogue of Microorganisms (GCM) 10K type strain sequencing project: providing services to taxonomists for standard genome sequencing and annotation.</title>
        <authorList>
            <consortium name="The Broad Institute Genomics Platform"/>
            <consortium name="The Broad Institute Genome Sequencing Center for Infectious Disease"/>
            <person name="Wu L."/>
            <person name="Ma J."/>
        </authorList>
    </citation>
    <scope>NUCLEOTIDE SEQUENCE [LARGE SCALE GENOMIC DNA]</scope>
    <source>
        <strain evidence="2">JCM 17551</strain>
    </source>
</reference>
<comment type="caution">
    <text evidence="1">The sequence shown here is derived from an EMBL/GenBank/DDBJ whole genome shotgun (WGS) entry which is preliminary data.</text>
</comment>
<evidence type="ECO:0008006" key="3">
    <source>
        <dbReference type="Google" id="ProtNLM"/>
    </source>
</evidence>
<protein>
    <recommendedName>
        <fullName evidence="3">Glycine zipper family protein</fullName>
    </recommendedName>
</protein>
<dbReference type="Proteomes" id="UP001501565">
    <property type="component" value="Unassembled WGS sequence"/>
</dbReference>
<dbReference type="PROSITE" id="PS51257">
    <property type="entry name" value="PROKAR_LIPOPROTEIN"/>
    <property type="match status" value="1"/>
</dbReference>
<keyword evidence="2" id="KW-1185">Reference proteome</keyword>
<proteinExistence type="predicted"/>